<dbReference type="GO" id="GO:0043328">
    <property type="term" value="P:protein transport to vacuole involved in ubiquitin-dependent protein catabolic process via the multivesicular body sorting pathway"/>
    <property type="evidence" value="ECO:0007669"/>
    <property type="project" value="TreeGrafter"/>
</dbReference>
<dbReference type="Proteomes" id="UP000623129">
    <property type="component" value="Unassembled WGS sequence"/>
</dbReference>
<name>A0A833V2V0_9POAL</name>
<evidence type="ECO:0000256" key="2">
    <source>
        <dbReference type="ARBA" id="ARBA00022771"/>
    </source>
</evidence>
<dbReference type="PANTHER" id="PTHR47794:SF1">
    <property type="entry name" value="VACUOLAR PROTEIN SORTING-ASSOCIATED PROTEIN 27"/>
    <property type="match status" value="1"/>
</dbReference>
<gene>
    <name evidence="8" type="ORF">FCM35_KLT12217</name>
</gene>
<dbReference type="GO" id="GO:0033565">
    <property type="term" value="C:ESCRT-0 complex"/>
    <property type="evidence" value="ECO:0007669"/>
    <property type="project" value="TreeGrafter"/>
</dbReference>
<dbReference type="PROSITE" id="PS50297">
    <property type="entry name" value="ANK_REP_REGION"/>
    <property type="match status" value="1"/>
</dbReference>
<protein>
    <submittedName>
        <fullName evidence="8">Vacuolar protein sorting-associated protein 27 isoform X2</fullName>
    </submittedName>
</protein>
<comment type="caution">
    <text evidence="8">The sequence shown here is derived from an EMBL/GenBank/DDBJ whole genome shotgun (WGS) entry which is preliminary data.</text>
</comment>
<dbReference type="EMBL" id="SWLB01000023">
    <property type="protein sequence ID" value="KAF3323486.1"/>
    <property type="molecule type" value="Genomic_DNA"/>
</dbReference>
<dbReference type="InterPro" id="IPR036770">
    <property type="entry name" value="Ankyrin_rpt-contain_sf"/>
</dbReference>
<keyword evidence="1" id="KW-0479">Metal-binding</keyword>
<dbReference type="PROSITE" id="PS50178">
    <property type="entry name" value="ZF_FYVE"/>
    <property type="match status" value="1"/>
</dbReference>
<dbReference type="InterPro" id="IPR011011">
    <property type="entry name" value="Znf_FYVE_PHD"/>
</dbReference>
<dbReference type="Gene3D" id="3.30.40.10">
    <property type="entry name" value="Zinc/RING finger domain, C3HC4 (zinc finger)"/>
    <property type="match status" value="1"/>
</dbReference>
<evidence type="ECO:0000256" key="5">
    <source>
        <dbReference type="PROSITE-ProRule" id="PRU00091"/>
    </source>
</evidence>
<evidence type="ECO:0000256" key="6">
    <source>
        <dbReference type="SAM" id="MobiDB-lite"/>
    </source>
</evidence>
<dbReference type="InterPro" id="IPR000306">
    <property type="entry name" value="Znf_FYVE"/>
</dbReference>
<dbReference type="AlphaFoldDB" id="A0A833V2V0"/>
<dbReference type="SMART" id="SM00064">
    <property type="entry name" value="FYVE"/>
    <property type="match status" value="1"/>
</dbReference>
<evidence type="ECO:0000313" key="9">
    <source>
        <dbReference type="Proteomes" id="UP000623129"/>
    </source>
</evidence>
<feature type="compositionally biased region" description="Low complexity" evidence="6">
    <location>
        <begin position="203"/>
        <end position="213"/>
    </location>
</feature>
<proteinExistence type="predicted"/>
<dbReference type="CDD" id="cd15760">
    <property type="entry name" value="FYVE_scVPS27p_like"/>
    <property type="match status" value="1"/>
</dbReference>
<dbReference type="InterPro" id="IPR013083">
    <property type="entry name" value="Znf_RING/FYVE/PHD"/>
</dbReference>
<dbReference type="GO" id="GO:0032266">
    <property type="term" value="F:phosphatidylinositol-3-phosphate binding"/>
    <property type="evidence" value="ECO:0007669"/>
    <property type="project" value="TreeGrafter"/>
</dbReference>
<keyword evidence="3" id="KW-0862">Zinc</keyword>
<dbReference type="GO" id="GO:0006623">
    <property type="term" value="P:protein targeting to vacuole"/>
    <property type="evidence" value="ECO:0007669"/>
    <property type="project" value="TreeGrafter"/>
</dbReference>
<dbReference type="SUPFAM" id="SSF57903">
    <property type="entry name" value="FYVE/PHD zinc finger"/>
    <property type="match status" value="1"/>
</dbReference>
<evidence type="ECO:0000256" key="3">
    <source>
        <dbReference type="ARBA" id="ARBA00022833"/>
    </source>
</evidence>
<dbReference type="PROSITE" id="PS50088">
    <property type="entry name" value="ANK_REPEAT"/>
    <property type="match status" value="1"/>
</dbReference>
<feature type="compositionally biased region" description="Basic and acidic residues" evidence="6">
    <location>
        <begin position="29"/>
        <end position="39"/>
    </location>
</feature>
<feature type="repeat" description="ANK" evidence="4">
    <location>
        <begin position="267"/>
        <end position="299"/>
    </location>
</feature>
<keyword evidence="9" id="KW-1185">Reference proteome</keyword>
<dbReference type="InterPro" id="IPR002110">
    <property type="entry name" value="Ankyrin_rpt"/>
</dbReference>
<dbReference type="InterPro" id="IPR017455">
    <property type="entry name" value="Znf_FYVE-rel"/>
</dbReference>
<keyword evidence="4" id="KW-0040">ANK repeat</keyword>
<feature type="region of interest" description="Disordered" evidence="6">
    <location>
        <begin position="29"/>
        <end position="49"/>
    </location>
</feature>
<feature type="domain" description="FYVE-type" evidence="7">
    <location>
        <begin position="48"/>
        <end position="108"/>
    </location>
</feature>
<dbReference type="GO" id="GO:0008270">
    <property type="term" value="F:zinc ion binding"/>
    <property type="evidence" value="ECO:0007669"/>
    <property type="project" value="UniProtKB-KW"/>
</dbReference>
<organism evidence="8 9">
    <name type="scientific">Carex littledalei</name>
    <dbReference type="NCBI Taxonomy" id="544730"/>
    <lineage>
        <taxon>Eukaryota</taxon>
        <taxon>Viridiplantae</taxon>
        <taxon>Streptophyta</taxon>
        <taxon>Embryophyta</taxon>
        <taxon>Tracheophyta</taxon>
        <taxon>Spermatophyta</taxon>
        <taxon>Magnoliopsida</taxon>
        <taxon>Liliopsida</taxon>
        <taxon>Poales</taxon>
        <taxon>Cyperaceae</taxon>
        <taxon>Cyperoideae</taxon>
        <taxon>Cariceae</taxon>
        <taxon>Carex</taxon>
        <taxon>Carex subgen. Euthyceras</taxon>
    </lineage>
</organism>
<dbReference type="Pfam" id="PF12796">
    <property type="entry name" value="Ank_2"/>
    <property type="match status" value="1"/>
</dbReference>
<dbReference type="GO" id="GO:0043130">
    <property type="term" value="F:ubiquitin binding"/>
    <property type="evidence" value="ECO:0007669"/>
    <property type="project" value="TreeGrafter"/>
</dbReference>
<reference evidence="8" key="1">
    <citation type="submission" date="2020-01" db="EMBL/GenBank/DDBJ databases">
        <title>Genome sequence of Kobresia littledalei, the first chromosome-level genome in the family Cyperaceae.</title>
        <authorList>
            <person name="Qu G."/>
        </authorList>
    </citation>
    <scope>NUCLEOTIDE SEQUENCE</scope>
    <source>
        <strain evidence="8">C.B.Clarke</strain>
        <tissue evidence="8">Leaf</tissue>
    </source>
</reference>
<evidence type="ECO:0000259" key="7">
    <source>
        <dbReference type="PROSITE" id="PS50178"/>
    </source>
</evidence>
<evidence type="ECO:0000313" key="8">
    <source>
        <dbReference type="EMBL" id="KAF3323486.1"/>
    </source>
</evidence>
<dbReference type="Gene3D" id="1.25.40.20">
    <property type="entry name" value="Ankyrin repeat-containing domain"/>
    <property type="match status" value="1"/>
</dbReference>
<dbReference type="SMART" id="SM00248">
    <property type="entry name" value="ANK"/>
    <property type="match status" value="2"/>
</dbReference>
<keyword evidence="2 5" id="KW-0863">Zinc-finger</keyword>
<accession>A0A833V2V0</accession>
<feature type="region of interest" description="Disordered" evidence="6">
    <location>
        <begin position="180"/>
        <end position="225"/>
    </location>
</feature>
<evidence type="ECO:0000256" key="4">
    <source>
        <dbReference type="PROSITE-ProRule" id="PRU00023"/>
    </source>
</evidence>
<dbReference type="Pfam" id="PF01363">
    <property type="entry name" value="FYVE"/>
    <property type="match status" value="1"/>
</dbReference>
<dbReference type="SUPFAM" id="SSF48403">
    <property type="entry name" value="Ankyrin repeat"/>
    <property type="match status" value="1"/>
</dbReference>
<evidence type="ECO:0000256" key="1">
    <source>
        <dbReference type="ARBA" id="ARBA00022723"/>
    </source>
</evidence>
<sequence length="330" mass="36148">MIQHLYRLQLRPPSLLTSDLINPSIERERESKTFEHTEETMSENPPPFQEASRCDVCNCSFTTFRRRHHCRCCGKTLCSDHSSYQMTLPQFGLHTNVRVCYECFNKTSSVVKSGTKNPSEGIISDGISKLTMDEDKSSSYAPTSGNESTATTVTECKCGMPLCICEAPKPAPVAIKVQSATASTVQVNPRPKKTNSEPGARKSAASSSNSSSSFPNLGQTNNSSLEKSWTDYDVTGEGLREAIKNGDARAVRNLLSQGVNPNYCDKQGFTVLHLAALFNQTEIALILMDSGADVGIKNPQGETALDCAPTMLQYKMRERIKEIAVGQSEK</sequence>
<dbReference type="PANTHER" id="PTHR47794">
    <property type="entry name" value="VACUOLAR PROTEIN SORTING-ASSOCIATED PROTEIN 27"/>
    <property type="match status" value="1"/>
</dbReference>
<dbReference type="OrthoDB" id="194358at2759"/>
<feature type="compositionally biased region" description="Polar residues" evidence="6">
    <location>
        <begin position="214"/>
        <end position="225"/>
    </location>
</feature>